<evidence type="ECO:0000313" key="7">
    <source>
        <dbReference type="Proteomes" id="UP000032247"/>
    </source>
</evidence>
<dbReference type="InterPro" id="IPR054515">
    <property type="entry name" value="YgxA-like_substrate-bd"/>
</dbReference>
<dbReference type="AlphaFoldDB" id="A0A0D1KN57"/>
<dbReference type="Proteomes" id="UP001214898">
    <property type="component" value="Chromosome"/>
</dbReference>
<dbReference type="InterPro" id="IPR029348">
    <property type="entry name" value="NTF-like"/>
</dbReference>
<sequence length="294" mass="34397">MENLLRPIYQERASHPNTLAVIMIERRNKTSSLTDNFDAALLVIVKDADEPVFIKHYEFDHQTASLHVVTDSQIQEWILLGTNRRIIDWIVNGRVLFDRNEYVVELIDRLNTFPFAERKLKIGLEYGKLIRRYVEGKAFFEADQFLDAYNAVVHALHHLARIEVIDRGFHPETTVWSQVRQMEPQVYKLYSELIESHESLEKRLELLFLANDFLIHSKAEIGSAHLFEVMKEKDIWQFGELLQHHDLKHFTQDLGVMLDYLTEKGLINVCQIETKGQAVYHRGYSFKKGVDSDS</sequence>
<dbReference type="Proteomes" id="UP000665181">
    <property type="component" value="Unassembled WGS sequence"/>
</dbReference>
<name>A0A0D1KN57_BACIU</name>
<organism evidence="4 7">
    <name type="scientific">Bacillus subtilis</name>
    <dbReference type="NCBI Taxonomy" id="1423"/>
    <lineage>
        <taxon>Bacteria</taxon>
        <taxon>Bacillati</taxon>
        <taxon>Bacillota</taxon>
        <taxon>Bacilli</taxon>
        <taxon>Bacillales</taxon>
        <taxon>Bacillaceae</taxon>
        <taxon>Bacillus</taxon>
    </lineage>
</organism>
<dbReference type="InterPro" id="IPR041143">
    <property type="entry name" value="YgxA_HTH"/>
</dbReference>
<feature type="domain" description="YgxA-like helix-turn-helix" evidence="2">
    <location>
        <begin position="224"/>
        <end position="285"/>
    </location>
</feature>
<reference evidence="5" key="2">
    <citation type="submission" date="2021-03" db="EMBL/GenBank/DDBJ databases">
        <title>Isolation of Bacillus subtilis from fermented food sample.</title>
        <authorList>
            <person name="Lakshmanan V."/>
            <person name="Athira K."/>
            <person name="Rajagopal K."/>
        </authorList>
    </citation>
    <scope>NUCLEOTIDE SEQUENCE</scope>
    <source>
        <strain evidence="5">S1</strain>
    </source>
</reference>
<evidence type="ECO:0000259" key="1">
    <source>
        <dbReference type="Pfam" id="PF14540"/>
    </source>
</evidence>
<dbReference type="Pfam" id="PF14540">
    <property type="entry name" value="NTF-like"/>
    <property type="match status" value="1"/>
</dbReference>
<dbReference type="Pfam" id="PF22339">
    <property type="entry name" value="YgxA-like_sub_bind"/>
    <property type="match status" value="1"/>
</dbReference>
<dbReference type="PATRIC" id="fig|1423.173.peg.2433"/>
<gene>
    <name evidence="6" type="primary">ygxA</name>
    <name evidence="5" type="ORF">J5227_21485</name>
    <name evidence="6" type="ORF">P5633_19670</name>
    <name evidence="4" type="ORF">SC09_Contig25orf00001</name>
</gene>
<evidence type="ECO:0000313" key="5">
    <source>
        <dbReference type="EMBL" id="MBO3796812.1"/>
    </source>
</evidence>
<dbReference type="InterPro" id="IPR036388">
    <property type="entry name" value="WH-like_DNA-bd_sf"/>
</dbReference>
<evidence type="ECO:0000259" key="3">
    <source>
        <dbReference type="Pfam" id="PF22339"/>
    </source>
</evidence>
<evidence type="ECO:0000313" key="6">
    <source>
        <dbReference type="EMBL" id="WEY84453.1"/>
    </source>
</evidence>
<feature type="domain" description="Nucleotidyltransferase-like" evidence="1">
    <location>
        <begin position="1"/>
        <end position="118"/>
    </location>
</feature>
<dbReference type="Pfam" id="PF18576">
    <property type="entry name" value="HTH_52"/>
    <property type="match status" value="1"/>
</dbReference>
<dbReference type="EMBL" id="JXBC01000004">
    <property type="protein sequence ID" value="KIU10325.1"/>
    <property type="molecule type" value="Genomic_DNA"/>
</dbReference>
<feature type="domain" description="YgxA-like substrate binding" evidence="3">
    <location>
        <begin position="119"/>
        <end position="218"/>
    </location>
</feature>
<dbReference type="InterPro" id="IPR043519">
    <property type="entry name" value="NT_sf"/>
</dbReference>
<reference evidence="6" key="3">
    <citation type="submission" date="2023-03" db="EMBL/GenBank/DDBJ databases">
        <title>Complete genome sequences of 52 Bacillus and Priestia strains isolated from West-African fermentations and 26 reference strains from the DSMZ collection.</title>
        <authorList>
            <person name="Wiedenbein E.S."/>
            <person name="Canoy T.S."/>
            <person name="Hui Y."/>
            <person name="Parkouda C."/>
            <person name="Dawende C."/>
            <person name="Ametefe E."/>
            <person name="Jespersen L."/>
            <person name="Nielsen D.S."/>
        </authorList>
    </citation>
    <scope>NUCLEOTIDE SEQUENCE</scope>
    <source>
        <strain evidence="6">PRO56</strain>
    </source>
</reference>
<evidence type="ECO:0000313" key="4">
    <source>
        <dbReference type="EMBL" id="KIU10325.1"/>
    </source>
</evidence>
<dbReference type="Gene3D" id="3.30.460.10">
    <property type="entry name" value="Beta Polymerase, domain 2"/>
    <property type="match status" value="1"/>
</dbReference>
<evidence type="ECO:0000259" key="2">
    <source>
        <dbReference type="Pfam" id="PF18576"/>
    </source>
</evidence>
<dbReference type="EMBL" id="JAGFPW010000033">
    <property type="protein sequence ID" value="MBO3796812.1"/>
    <property type="molecule type" value="Genomic_DNA"/>
</dbReference>
<dbReference type="STRING" id="483913.AN935_04545"/>
<dbReference type="RefSeq" id="WP_043857881.1">
    <property type="nucleotide sequence ID" value="NZ_CAXHXQ010000004.1"/>
</dbReference>
<accession>A0A0D1KN57</accession>
<dbReference type="EMBL" id="CP120576">
    <property type="protein sequence ID" value="WEY84453.1"/>
    <property type="molecule type" value="Genomic_DNA"/>
</dbReference>
<dbReference type="Gene3D" id="1.10.10.10">
    <property type="entry name" value="Winged helix-like DNA-binding domain superfamily/Winged helix DNA-binding domain"/>
    <property type="match status" value="1"/>
</dbReference>
<dbReference type="Gene3D" id="1.20.120.330">
    <property type="entry name" value="Nucleotidyltransferases domain 2"/>
    <property type="match status" value="1"/>
</dbReference>
<reference evidence="4 7" key="1">
    <citation type="submission" date="2014-12" db="EMBL/GenBank/DDBJ databases">
        <title>Comparative genome analysis of Bacillus coagulans HM-08, Clostridium butyricum HM-68, Bacillus subtilis HM-66 and Bacillus licheniformis BL-09.</title>
        <authorList>
            <person name="Zhang H."/>
        </authorList>
    </citation>
    <scope>NUCLEOTIDE SEQUENCE [LARGE SCALE GENOMIC DNA]</scope>
    <source>
        <strain evidence="4 7">HM-66</strain>
    </source>
</reference>
<protein>
    <submittedName>
        <fullName evidence="6">Nucleotidyltransferase-like protein</fullName>
    </submittedName>
</protein>
<dbReference type="Proteomes" id="UP000032247">
    <property type="component" value="Unassembled WGS sequence"/>
</dbReference>
<proteinExistence type="predicted"/>